<organism evidence="2 3">
    <name type="scientific">Paenibacillus mucilaginosus (strain KNP414)</name>
    <dbReference type="NCBI Taxonomy" id="1036673"/>
    <lineage>
        <taxon>Bacteria</taxon>
        <taxon>Bacillati</taxon>
        <taxon>Bacillota</taxon>
        <taxon>Bacilli</taxon>
        <taxon>Bacillales</taxon>
        <taxon>Paenibacillaceae</taxon>
        <taxon>Paenibacillus</taxon>
    </lineage>
</organism>
<feature type="region of interest" description="Disordered" evidence="1">
    <location>
        <begin position="1"/>
        <end position="21"/>
    </location>
</feature>
<dbReference type="EMBL" id="CP002869">
    <property type="protein sequence ID" value="AEI38914.1"/>
    <property type="molecule type" value="Genomic_DNA"/>
</dbReference>
<reference evidence="2 3" key="2">
    <citation type="journal article" date="2013" name="Genome Announc.">
        <title>Genome Sequence of Growth-Improving Paenibacillus mucilaginosus Strain KNP414.</title>
        <authorList>
            <person name="Lu J.J."/>
            <person name="Wang J.F."/>
            <person name="Hu X.F."/>
        </authorList>
    </citation>
    <scope>NUCLEOTIDE SEQUENCE [LARGE SCALE GENOMIC DNA]</scope>
    <source>
        <strain evidence="2 3">KNP414</strain>
    </source>
</reference>
<protein>
    <submittedName>
        <fullName evidence="2">Uncharacterized protein</fullName>
    </submittedName>
</protein>
<proteinExistence type="predicted"/>
<accession>F8FMA6</accession>
<reference evidence="3" key="1">
    <citation type="submission" date="2011-06" db="EMBL/GenBank/DDBJ databases">
        <title>Complete genome sequence of Paenibacillus mucilaginosus KNP414.</title>
        <authorList>
            <person name="Wang J."/>
            <person name="Hu S."/>
            <person name="Hu X."/>
            <person name="Zhang B."/>
            <person name="Dong D."/>
            <person name="Zhang S."/>
            <person name="Zhao K."/>
            <person name="Wu D."/>
        </authorList>
    </citation>
    <scope>NUCLEOTIDE SEQUENCE [LARGE SCALE GENOMIC DNA]</scope>
    <source>
        <strain evidence="3">KNP414</strain>
    </source>
</reference>
<sequence>MGRRWLPAWQQRLTPPAPSAPGLGRLRVELHEFEAVAVRGVDPALPVAVFAHLGLDTERHAMAAQVGGHGFNALGLQAEVREADRAFDGLRAVPAAVVQLDELQPDT</sequence>
<dbReference type="AlphaFoldDB" id="F8FMA6"/>
<evidence type="ECO:0000313" key="2">
    <source>
        <dbReference type="EMBL" id="AEI38914.1"/>
    </source>
</evidence>
<evidence type="ECO:0000313" key="3">
    <source>
        <dbReference type="Proteomes" id="UP000006620"/>
    </source>
</evidence>
<gene>
    <name evidence="2" type="ordered locus">KNP414_00289</name>
</gene>
<dbReference type="KEGG" id="pms:KNP414_00289"/>
<name>F8FMA6_PAEMK</name>
<dbReference type="HOGENOM" id="CLU_2207416_0_0_9"/>
<evidence type="ECO:0000256" key="1">
    <source>
        <dbReference type="SAM" id="MobiDB-lite"/>
    </source>
</evidence>
<dbReference type="Proteomes" id="UP000006620">
    <property type="component" value="Chromosome"/>
</dbReference>